<keyword evidence="8" id="KW-0010">Activator</keyword>
<protein>
    <recommendedName>
        <fullName evidence="3">Sex-determining region Y protein</fullName>
    </recommendedName>
    <alternativeName>
        <fullName evidence="11">Testis-determining factor</fullName>
    </alternativeName>
</protein>
<keyword evidence="5" id="KW-0112">Calmodulin-binding</keyword>
<evidence type="ECO:0000256" key="11">
    <source>
        <dbReference type="ARBA" id="ARBA00032498"/>
    </source>
</evidence>
<organism evidence="15 16">
    <name type="scientific">Parascaris univalens</name>
    <name type="common">Nematode worm</name>
    <dbReference type="NCBI Taxonomy" id="6257"/>
    <lineage>
        <taxon>Eukaryota</taxon>
        <taxon>Metazoa</taxon>
        <taxon>Ecdysozoa</taxon>
        <taxon>Nematoda</taxon>
        <taxon>Chromadorea</taxon>
        <taxon>Rhabditida</taxon>
        <taxon>Spirurina</taxon>
        <taxon>Ascaridomorpha</taxon>
        <taxon>Ascaridoidea</taxon>
        <taxon>Ascarididae</taxon>
        <taxon>Parascaris</taxon>
    </lineage>
</organism>
<evidence type="ECO:0000256" key="6">
    <source>
        <dbReference type="ARBA" id="ARBA00022928"/>
    </source>
</evidence>
<keyword evidence="6" id="KW-0726">Sexual differentiation</keyword>
<evidence type="ECO:0000256" key="8">
    <source>
        <dbReference type="ARBA" id="ARBA00023159"/>
    </source>
</evidence>
<dbReference type="Pfam" id="PF00505">
    <property type="entry name" value="HMG_box"/>
    <property type="match status" value="1"/>
</dbReference>
<dbReference type="InterPro" id="IPR050140">
    <property type="entry name" value="SRY-related_HMG-box_TF-like"/>
</dbReference>
<dbReference type="PANTHER" id="PTHR10270:SF161">
    <property type="entry name" value="SEX-DETERMINING REGION Y PROTEIN"/>
    <property type="match status" value="1"/>
</dbReference>
<reference evidence="16" key="1">
    <citation type="submission" date="2022-11" db="UniProtKB">
        <authorList>
            <consortium name="WormBaseParasite"/>
        </authorList>
    </citation>
    <scope>IDENTIFICATION</scope>
</reference>
<dbReference type="GO" id="GO:0016607">
    <property type="term" value="C:nuclear speck"/>
    <property type="evidence" value="ECO:0007669"/>
    <property type="project" value="UniProtKB-SubCell"/>
</dbReference>
<comment type="subcellular location">
    <subcellularLocation>
        <location evidence="1">Nucleus speckle</location>
    </subcellularLocation>
</comment>
<evidence type="ECO:0000256" key="3">
    <source>
        <dbReference type="ARBA" id="ARBA00019052"/>
    </source>
</evidence>
<keyword evidence="10 13" id="KW-0539">Nucleus</keyword>
<keyword evidence="15" id="KW-1185">Reference proteome</keyword>
<evidence type="ECO:0000256" key="10">
    <source>
        <dbReference type="ARBA" id="ARBA00023242"/>
    </source>
</evidence>
<dbReference type="WBParaSite" id="PgR107_g015_t01">
    <property type="protein sequence ID" value="PgR107_g015_t01"/>
    <property type="gene ID" value="PgR107_g015"/>
</dbReference>
<evidence type="ECO:0000313" key="16">
    <source>
        <dbReference type="WBParaSite" id="PgR107_g015_t01"/>
    </source>
</evidence>
<dbReference type="CDD" id="cd22032">
    <property type="entry name" value="HMG-box_SoxF"/>
    <property type="match status" value="1"/>
</dbReference>
<feature type="domain" description="HMG box" evidence="14">
    <location>
        <begin position="34"/>
        <end position="102"/>
    </location>
</feature>
<dbReference type="GO" id="GO:0001228">
    <property type="term" value="F:DNA-binding transcription activator activity, RNA polymerase II-specific"/>
    <property type="evidence" value="ECO:0007669"/>
    <property type="project" value="TreeGrafter"/>
</dbReference>
<dbReference type="GO" id="GO:0000978">
    <property type="term" value="F:RNA polymerase II cis-regulatory region sequence-specific DNA binding"/>
    <property type="evidence" value="ECO:0007669"/>
    <property type="project" value="TreeGrafter"/>
</dbReference>
<evidence type="ECO:0000256" key="13">
    <source>
        <dbReference type="PROSITE-ProRule" id="PRU00267"/>
    </source>
</evidence>
<dbReference type="PRINTS" id="PR00886">
    <property type="entry name" value="HIGHMOBLTY12"/>
</dbReference>
<evidence type="ECO:0000259" key="14">
    <source>
        <dbReference type="PROSITE" id="PS50118"/>
    </source>
</evidence>
<evidence type="ECO:0000256" key="12">
    <source>
        <dbReference type="ARBA" id="ARBA00045821"/>
    </source>
</evidence>
<dbReference type="InterPro" id="IPR036910">
    <property type="entry name" value="HMG_box_dom_sf"/>
</dbReference>
<dbReference type="PANTHER" id="PTHR10270">
    <property type="entry name" value="SOX TRANSCRIPTION FACTOR"/>
    <property type="match status" value="1"/>
</dbReference>
<keyword evidence="9" id="KW-0804">Transcription</keyword>
<accession>A0A915C9X3</accession>
<dbReference type="AlphaFoldDB" id="A0A915C9X3"/>
<dbReference type="InterPro" id="IPR009071">
    <property type="entry name" value="HMG_box_dom"/>
</dbReference>
<dbReference type="GO" id="GO:0005516">
    <property type="term" value="F:calmodulin binding"/>
    <property type="evidence" value="ECO:0007669"/>
    <property type="project" value="UniProtKB-KW"/>
</dbReference>
<dbReference type="SUPFAM" id="SSF47095">
    <property type="entry name" value="HMG-box"/>
    <property type="match status" value="1"/>
</dbReference>
<dbReference type="GO" id="GO:0007548">
    <property type="term" value="P:sex differentiation"/>
    <property type="evidence" value="ECO:0007669"/>
    <property type="project" value="UniProtKB-KW"/>
</dbReference>
<evidence type="ECO:0000256" key="9">
    <source>
        <dbReference type="ARBA" id="ARBA00023163"/>
    </source>
</evidence>
<evidence type="ECO:0000256" key="4">
    <source>
        <dbReference type="ARBA" id="ARBA00022782"/>
    </source>
</evidence>
<evidence type="ECO:0000256" key="5">
    <source>
        <dbReference type="ARBA" id="ARBA00022860"/>
    </source>
</evidence>
<proteinExistence type="inferred from homology"/>
<dbReference type="Gene3D" id="1.10.30.10">
    <property type="entry name" value="High mobility group box domain"/>
    <property type="match status" value="1"/>
</dbReference>
<keyword evidence="7 13" id="KW-0238">DNA-binding</keyword>
<sequence>ETPNDQHLSRCKGVCKCEQCKTRRKQIKRDELRVRRPMNAFMVWARKMRRKLAAENPGMHNADLSKILGKRWKGMSHMEKQPFVQQAEAIRVQHLKENPNYKYRPKRKPLLQQYKASHFSQSMCSVHLREYENTCRHEMAAQVNISTSFVNCYLPCEDFWCIDTEEFTKYLSPPGSSSPQQQRGMQIEWNEFRDDALISTFDENCHANNQQSALITYNNPDQQRAIHSTLTFAEW</sequence>
<dbReference type="SMART" id="SM00398">
    <property type="entry name" value="HMG"/>
    <property type="match status" value="1"/>
</dbReference>
<comment type="function">
    <text evidence="12">Transcriptional regulator that controls a genetic switch in male development. It is necessary and sufficient for initiating male sex determination by directing the development of supporting cell precursors (pre-Sertoli cells) as Sertoli rather than granulosa cells. Involved in different aspects of gene regulation including promoter activation or repression. Binds to the DNA consensus sequence 5'-[AT]AACAA[AT]-3'. SRY HMG box recognizes DNA by partial intercalation in the minor groove and promotes DNA bending. Also involved in pre-mRNA splicing. In male adult brain involved in the maintenance of motor functions of dopaminergic neurons.</text>
</comment>
<evidence type="ECO:0000313" key="15">
    <source>
        <dbReference type="Proteomes" id="UP000887569"/>
    </source>
</evidence>
<comment type="similarity">
    <text evidence="2">Belongs to the SRY family.</text>
</comment>
<evidence type="ECO:0000256" key="1">
    <source>
        <dbReference type="ARBA" id="ARBA00004324"/>
    </source>
</evidence>
<dbReference type="FunFam" id="1.10.30.10:FF:000002">
    <property type="entry name" value="transcription factor Sox-2"/>
    <property type="match status" value="1"/>
</dbReference>
<keyword evidence="4" id="KW-0221">Differentiation</keyword>
<feature type="DNA-binding region" description="HMG box" evidence="13">
    <location>
        <begin position="34"/>
        <end position="102"/>
    </location>
</feature>
<dbReference type="PROSITE" id="PS50118">
    <property type="entry name" value="HMG_BOX_2"/>
    <property type="match status" value="1"/>
</dbReference>
<dbReference type="Proteomes" id="UP000887569">
    <property type="component" value="Unplaced"/>
</dbReference>
<name>A0A915C9X3_PARUN</name>
<dbReference type="GO" id="GO:0030182">
    <property type="term" value="P:neuron differentiation"/>
    <property type="evidence" value="ECO:0007669"/>
    <property type="project" value="UniProtKB-ARBA"/>
</dbReference>
<evidence type="ECO:0000256" key="7">
    <source>
        <dbReference type="ARBA" id="ARBA00023125"/>
    </source>
</evidence>
<evidence type="ECO:0000256" key="2">
    <source>
        <dbReference type="ARBA" id="ARBA00005998"/>
    </source>
</evidence>